<keyword evidence="2" id="KW-1185">Reference proteome</keyword>
<gene>
    <name evidence="1" type="ORF">GSPATT00025512001</name>
</gene>
<accession>A0EBW0</accession>
<evidence type="ECO:0000313" key="1">
    <source>
        <dbReference type="EMBL" id="CAK92777.1"/>
    </source>
</evidence>
<dbReference type="KEGG" id="ptm:GSPATT00025512001"/>
<organism evidence="1 2">
    <name type="scientific">Paramecium tetraurelia</name>
    <dbReference type="NCBI Taxonomy" id="5888"/>
    <lineage>
        <taxon>Eukaryota</taxon>
        <taxon>Sar</taxon>
        <taxon>Alveolata</taxon>
        <taxon>Ciliophora</taxon>
        <taxon>Intramacronucleata</taxon>
        <taxon>Oligohymenophorea</taxon>
        <taxon>Peniculida</taxon>
        <taxon>Parameciidae</taxon>
        <taxon>Paramecium</taxon>
    </lineage>
</organism>
<dbReference type="EMBL" id="CT868670">
    <property type="protein sequence ID" value="CAK92777.1"/>
    <property type="molecule type" value="Genomic_DNA"/>
</dbReference>
<sequence>MLSMQRLYSIHKEIVFYIFHRMNAFSLIRNWFTVLYLLCLKQLLGEQVVAALTIRIKHQALRSQVSQIYIWTYWVKLLLKQIHSTHNISQNISFLRAIKLEQQQYMFKPFMYHVRKEGTISQSTLAAFMMNSICNSNANKYNVKKFLTAHERQQKYSAQHEVSQKGSKLKFGRIRVLGSYPRNLEGLY</sequence>
<dbReference type="Proteomes" id="UP000000600">
    <property type="component" value="Unassembled WGS sequence"/>
</dbReference>
<dbReference type="InParanoid" id="A0EBW0"/>
<dbReference type="HOGENOM" id="CLU_1443612_0_0_1"/>
<name>A0EBW0_PARTE</name>
<dbReference type="AlphaFoldDB" id="A0EBW0"/>
<proteinExistence type="predicted"/>
<dbReference type="RefSeq" id="XP_001460174.1">
    <property type="nucleotide sequence ID" value="XM_001460137.1"/>
</dbReference>
<evidence type="ECO:0000313" key="2">
    <source>
        <dbReference type="Proteomes" id="UP000000600"/>
    </source>
</evidence>
<dbReference type="GeneID" id="5045970"/>
<protein>
    <submittedName>
        <fullName evidence="1">Uncharacterized protein</fullName>
    </submittedName>
</protein>
<reference evidence="1 2" key="1">
    <citation type="journal article" date="2006" name="Nature">
        <title>Global trends of whole-genome duplications revealed by the ciliate Paramecium tetraurelia.</title>
        <authorList>
            <consortium name="Genoscope"/>
            <person name="Aury J.-M."/>
            <person name="Jaillon O."/>
            <person name="Duret L."/>
            <person name="Noel B."/>
            <person name="Jubin C."/>
            <person name="Porcel B.M."/>
            <person name="Segurens B."/>
            <person name="Daubin V."/>
            <person name="Anthouard V."/>
            <person name="Aiach N."/>
            <person name="Arnaiz O."/>
            <person name="Billaut A."/>
            <person name="Beisson J."/>
            <person name="Blanc I."/>
            <person name="Bouhouche K."/>
            <person name="Camara F."/>
            <person name="Duharcourt S."/>
            <person name="Guigo R."/>
            <person name="Gogendeau D."/>
            <person name="Katinka M."/>
            <person name="Keller A.-M."/>
            <person name="Kissmehl R."/>
            <person name="Klotz C."/>
            <person name="Koll F."/>
            <person name="Le Moue A."/>
            <person name="Lepere C."/>
            <person name="Malinsky S."/>
            <person name="Nowacki M."/>
            <person name="Nowak J.K."/>
            <person name="Plattner H."/>
            <person name="Poulain J."/>
            <person name="Ruiz F."/>
            <person name="Serrano V."/>
            <person name="Zagulski M."/>
            <person name="Dessen P."/>
            <person name="Betermier M."/>
            <person name="Weissenbach J."/>
            <person name="Scarpelli C."/>
            <person name="Schachter V."/>
            <person name="Sperling L."/>
            <person name="Meyer E."/>
            <person name="Cohen J."/>
            <person name="Wincker P."/>
        </authorList>
    </citation>
    <scope>NUCLEOTIDE SEQUENCE [LARGE SCALE GENOMIC DNA]</scope>
    <source>
        <strain evidence="1 2">Stock d4-2</strain>
    </source>
</reference>